<evidence type="ECO:0000313" key="1">
    <source>
        <dbReference type="EMBL" id="OGZ70754.1"/>
    </source>
</evidence>
<protein>
    <submittedName>
        <fullName evidence="1">Uncharacterized protein</fullName>
    </submittedName>
</protein>
<evidence type="ECO:0000313" key="2">
    <source>
        <dbReference type="Proteomes" id="UP000176308"/>
    </source>
</evidence>
<gene>
    <name evidence="1" type="ORF">A2904_02505</name>
</gene>
<accession>A0A1G2I7F4</accession>
<reference evidence="1 2" key="1">
    <citation type="journal article" date="2016" name="Nat. Commun.">
        <title>Thousands of microbial genomes shed light on interconnected biogeochemical processes in an aquifer system.</title>
        <authorList>
            <person name="Anantharaman K."/>
            <person name="Brown C.T."/>
            <person name="Hug L.A."/>
            <person name="Sharon I."/>
            <person name="Castelle C.J."/>
            <person name="Probst A.J."/>
            <person name="Thomas B.C."/>
            <person name="Singh A."/>
            <person name="Wilkins M.J."/>
            <person name="Karaoz U."/>
            <person name="Brodie E.L."/>
            <person name="Williams K.H."/>
            <person name="Hubbard S.S."/>
            <person name="Banfield J.F."/>
        </authorList>
    </citation>
    <scope>NUCLEOTIDE SEQUENCE [LARGE SCALE GENOMIC DNA]</scope>
</reference>
<proteinExistence type="predicted"/>
<comment type="caution">
    <text evidence="1">The sequence shown here is derived from an EMBL/GenBank/DDBJ whole genome shotgun (WGS) entry which is preliminary data.</text>
</comment>
<dbReference type="Proteomes" id="UP000176308">
    <property type="component" value="Unassembled WGS sequence"/>
</dbReference>
<name>A0A1G2I7F4_9BACT</name>
<dbReference type="AlphaFoldDB" id="A0A1G2I7F4"/>
<sequence>MALEDRLQQRRKIIRRAPSAEALAQIEKGKKFIVVQNDFDLSNVPLGYTLIDMNHRGNSFRTLIPQSLLFYMANPGEGDADGALEEIADFYGDAKDLEDDIIEEGGTNVQEANWATLAKESYETYLVNRLVKHKKGEKDKEGEPVPEFDRSVLHQLDLDDSYVSQRVKAIAALALGKTADEVNTRDIKDVLKHVTVGTKKEKFEERLTKEEFMKVTCWSGSHYELRSEYRKDKEAGYSIEHLHDRGHMVGTKTTYREVELTRPVLDAKIGELEEDILEYRERKHGSLGRHDKALIRQYVNLALIASENPRAQLNIHLPEKTGEEKQNAKN</sequence>
<organism evidence="1 2">
    <name type="scientific">Candidatus Staskawiczbacteria bacterium RIFCSPLOWO2_01_FULL_33_9</name>
    <dbReference type="NCBI Taxonomy" id="1802211"/>
    <lineage>
        <taxon>Bacteria</taxon>
        <taxon>Candidatus Staskawicziibacteriota</taxon>
    </lineage>
</organism>
<dbReference type="EMBL" id="MHOX01000020">
    <property type="protein sequence ID" value="OGZ70754.1"/>
    <property type="molecule type" value="Genomic_DNA"/>
</dbReference>